<evidence type="ECO:0000313" key="2">
    <source>
        <dbReference type="EMBL" id="MFC7581705.1"/>
    </source>
</evidence>
<protein>
    <submittedName>
        <fullName evidence="2">DUF5680 domain-containing protein</fullName>
    </submittedName>
</protein>
<keyword evidence="3" id="KW-1185">Reference proteome</keyword>
<comment type="caution">
    <text evidence="2">The sequence shown here is derived from an EMBL/GenBank/DDBJ whole genome shotgun (WGS) entry which is preliminary data.</text>
</comment>
<dbReference type="InterPro" id="IPR043735">
    <property type="entry name" value="DUF5680"/>
</dbReference>
<organism evidence="2 3">
    <name type="scientific">Schaalia naturae</name>
    <dbReference type="NCBI Taxonomy" id="635203"/>
    <lineage>
        <taxon>Bacteria</taxon>
        <taxon>Bacillati</taxon>
        <taxon>Actinomycetota</taxon>
        <taxon>Actinomycetes</taxon>
        <taxon>Actinomycetales</taxon>
        <taxon>Actinomycetaceae</taxon>
        <taxon>Schaalia</taxon>
    </lineage>
</organism>
<dbReference type="Proteomes" id="UP001596527">
    <property type="component" value="Unassembled WGS sequence"/>
</dbReference>
<accession>A0ABW2SP87</accession>
<dbReference type="RefSeq" id="WP_380975231.1">
    <property type="nucleotide sequence ID" value="NZ_JBHTEF010000001.1"/>
</dbReference>
<dbReference type="Pfam" id="PF18931">
    <property type="entry name" value="DUF5680"/>
    <property type="match status" value="1"/>
</dbReference>
<sequence>MTSVDIDGLRRFLVRAKRATYADPGAAQAPPLRPGSHDYDYGDGPWIYHDTYIGQLRFIGEEVVHRREQSGDERPVWAMNYLGVSLVPGTAAEVYERVLRPALLDPDAAVPVRGPAVLDVGDWRYTFTAQGDLAQFSGEEQILAGGRLVYRLLCHGGLVV</sequence>
<gene>
    <name evidence="2" type="ORF">ACFQWG_10915</name>
</gene>
<evidence type="ECO:0000313" key="3">
    <source>
        <dbReference type="Proteomes" id="UP001596527"/>
    </source>
</evidence>
<evidence type="ECO:0000259" key="1">
    <source>
        <dbReference type="Pfam" id="PF18931"/>
    </source>
</evidence>
<dbReference type="EMBL" id="JBHTEF010000001">
    <property type="protein sequence ID" value="MFC7581705.1"/>
    <property type="molecule type" value="Genomic_DNA"/>
</dbReference>
<reference evidence="3" key="1">
    <citation type="journal article" date="2019" name="Int. J. Syst. Evol. Microbiol.">
        <title>The Global Catalogue of Microorganisms (GCM) 10K type strain sequencing project: providing services to taxonomists for standard genome sequencing and annotation.</title>
        <authorList>
            <consortium name="The Broad Institute Genomics Platform"/>
            <consortium name="The Broad Institute Genome Sequencing Center for Infectious Disease"/>
            <person name="Wu L."/>
            <person name="Ma J."/>
        </authorList>
    </citation>
    <scope>NUCLEOTIDE SEQUENCE [LARGE SCALE GENOMIC DNA]</scope>
    <source>
        <strain evidence="3">CCUG 56698</strain>
    </source>
</reference>
<feature type="domain" description="DUF5680" evidence="1">
    <location>
        <begin position="50"/>
        <end position="159"/>
    </location>
</feature>
<proteinExistence type="predicted"/>
<name>A0ABW2SP87_9ACTO</name>